<evidence type="ECO:0000313" key="1">
    <source>
        <dbReference type="EMBL" id="KKU03899.1"/>
    </source>
</evidence>
<dbReference type="EMBL" id="LCKT01000032">
    <property type="protein sequence ID" value="KKU03899.1"/>
    <property type="molecule type" value="Genomic_DNA"/>
</dbReference>
<dbReference type="SUPFAM" id="SSF56801">
    <property type="entry name" value="Acetyl-CoA synthetase-like"/>
    <property type="match status" value="1"/>
</dbReference>
<name>A0A0G1M6H9_9BACT</name>
<accession>A0A0G1M6H9</accession>
<sequence>MIFFSLFLKHSHRFYLFSLSGGKKYKSFIIFIDYKGLIRSEKSEYHLPQIQNGRIRALLRHAKKSVPFWREQKIENLKLENFPVTGKQEIKRDFKKFISTDTTPSDYLEDITSGTSGIPFSFLSDRRFLLRRSVMHKRGNSWAGFAEADKTFRVLRREIPGLEGLGTFYKFSDRDTLIKDKNNLYKILSSSDFVLYSFSSFVTYFAELAEKDNIVIPLKAVVSTGEKLSLFYKELCEKTFKCKVFDSYSMREFGRIAQECGEHNGMHINSEMFFIEIVGTNGEELEDGREGRIVITSFDNYVMPFIRYDTGDIGRIIREKCQCGRVLPRIFLSGRAGDNIQLGNGRKIHPSQLYKIFNRRFREIKQFQILQKTINDIVINIIPTERFRSEEKEKIRDEIVIELRQNIRIVVNTVDKLNLTSGGKIPVFISEIKEKN</sequence>
<evidence type="ECO:0000313" key="2">
    <source>
        <dbReference type="Proteomes" id="UP000034696"/>
    </source>
</evidence>
<dbReference type="Gene3D" id="3.40.50.12780">
    <property type="entry name" value="N-terminal domain of ligase-like"/>
    <property type="match status" value="1"/>
</dbReference>
<gene>
    <name evidence="1" type="ORF">UX06_C0032G0039</name>
</gene>
<comment type="caution">
    <text evidence="1">The sequence shown here is derived from an EMBL/GenBank/DDBJ whole genome shotgun (WGS) entry which is preliminary data.</text>
</comment>
<dbReference type="Proteomes" id="UP000034696">
    <property type="component" value="Unassembled WGS sequence"/>
</dbReference>
<protein>
    <submittedName>
        <fullName evidence="1">Capsular polysaccharide biosynthesis protein</fullName>
    </submittedName>
</protein>
<dbReference type="PATRIC" id="fig|1618649.3.peg.520"/>
<dbReference type="AlphaFoldDB" id="A0A0G1M6H9"/>
<dbReference type="InterPro" id="IPR053158">
    <property type="entry name" value="CapK_Type1_Caps_Biosynth"/>
</dbReference>
<proteinExistence type="predicted"/>
<dbReference type="PANTHER" id="PTHR36932">
    <property type="entry name" value="CAPSULAR POLYSACCHARIDE BIOSYNTHESIS PROTEIN"/>
    <property type="match status" value="1"/>
</dbReference>
<organism evidence="1 2">
    <name type="scientific">Candidatus Giovannonibacteria bacterium GW2011_GWA2_45_21</name>
    <dbReference type="NCBI Taxonomy" id="1618649"/>
    <lineage>
        <taxon>Bacteria</taxon>
        <taxon>Candidatus Giovannoniibacteriota</taxon>
    </lineage>
</organism>
<dbReference type="PANTHER" id="PTHR36932:SF1">
    <property type="entry name" value="CAPSULAR POLYSACCHARIDE BIOSYNTHESIS PROTEIN"/>
    <property type="match status" value="1"/>
</dbReference>
<dbReference type="InterPro" id="IPR042099">
    <property type="entry name" value="ANL_N_sf"/>
</dbReference>
<reference evidence="1 2" key="1">
    <citation type="journal article" date="2015" name="Nature">
        <title>rRNA introns, odd ribosomes, and small enigmatic genomes across a large radiation of phyla.</title>
        <authorList>
            <person name="Brown C.T."/>
            <person name="Hug L.A."/>
            <person name="Thomas B.C."/>
            <person name="Sharon I."/>
            <person name="Castelle C.J."/>
            <person name="Singh A."/>
            <person name="Wilkins M.J."/>
            <person name="Williams K.H."/>
            <person name="Banfield J.F."/>
        </authorList>
    </citation>
    <scope>NUCLEOTIDE SEQUENCE [LARGE SCALE GENOMIC DNA]</scope>
</reference>